<feature type="signal peptide" evidence="1">
    <location>
        <begin position="1"/>
        <end position="16"/>
    </location>
</feature>
<sequence length="96" mass="10793">MNSSILLLLSLTLTASFHPLSSTVNRLLLTHLKASFWELQLSFSHVKAKRSCSLAIPSSFSLCWIPRLDPLTVFFSLCNCFTTHAIIDSKAPRSRR</sequence>
<accession>A0A2M4CA75</accession>
<evidence type="ECO:0000313" key="2">
    <source>
        <dbReference type="EMBL" id="MBW61848.1"/>
    </source>
</evidence>
<keyword evidence="1" id="KW-0732">Signal</keyword>
<reference evidence="2" key="1">
    <citation type="submission" date="2018-01" db="EMBL/GenBank/DDBJ databases">
        <title>An insight into the sialome of Amazonian anophelines.</title>
        <authorList>
            <person name="Ribeiro J.M."/>
            <person name="Scarpassa V."/>
            <person name="Calvo E."/>
        </authorList>
    </citation>
    <scope>NUCLEOTIDE SEQUENCE</scope>
    <source>
        <tissue evidence="2">Salivary glands</tissue>
    </source>
</reference>
<dbReference type="EMBL" id="GGFJ01012707">
    <property type="protein sequence ID" value="MBW61848.1"/>
    <property type="molecule type" value="Transcribed_RNA"/>
</dbReference>
<proteinExistence type="predicted"/>
<dbReference type="AlphaFoldDB" id="A0A2M4CA75"/>
<name>A0A2M4CA75_9DIPT</name>
<protein>
    <submittedName>
        <fullName evidence="2">Putative secreted protein</fullName>
    </submittedName>
</protein>
<organism evidence="2">
    <name type="scientific">Anopheles marajoara</name>
    <dbReference type="NCBI Taxonomy" id="58244"/>
    <lineage>
        <taxon>Eukaryota</taxon>
        <taxon>Metazoa</taxon>
        <taxon>Ecdysozoa</taxon>
        <taxon>Arthropoda</taxon>
        <taxon>Hexapoda</taxon>
        <taxon>Insecta</taxon>
        <taxon>Pterygota</taxon>
        <taxon>Neoptera</taxon>
        <taxon>Endopterygota</taxon>
        <taxon>Diptera</taxon>
        <taxon>Nematocera</taxon>
        <taxon>Culicoidea</taxon>
        <taxon>Culicidae</taxon>
        <taxon>Anophelinae</taxon>
        <taxon>Anopheles</taxon>
    </lineage>
</organism>
<evidence type="ECO:0000256" key="1">
    <source>
        <dbReference type="SAM" id="SignalP"/>
    </source>
</evidence>
<feature type="chain" id="PRO_5014954189" evidence="1">
    <location>
        <begin position="17"/>
        <end position="96"/>
    </location>
</feature>